<protein>
    <submittedName>
        <fullName evidence="2">Leucine--tRNA ligase</fullName>
    </submittedName>
</protein>
<dbReference type="GO" id="GO:0016874">
    <property type="term" value="F:ligase activity"/>
    <property type="evidence" value="ECO:0007669"/>
    <property type="project" value="UniProtKB-KW"/>
</dbReference>
<keyword evidence="2" id="KW-0436">Ligase</keyword>
<organism evidence="2 3">
    <name type="scientific">Labeo rohita</name>
    <name type="common">Indian major carp</name>
    <name type="synonym">Cyprinus rohita</name>
    <dbReference type="NCBI Taxonomy" id="84645"/>
    <lineage>
        <taxon>Eukaryota</taxon>
        <taxon>Metazoa</taxon>
        <taxon>Chordata</taxon>
        <taxon>Craniata</taxon>
        <taxon>Vertebrata</taxon>
        <taxon>Euteleostomi</taxon>
        <taxon>Actinopterygii</taxon>
        <taxon>Neopterygii</taxon>
        <taxon>Teleostei</taxon>
        <taxon>Ostariophysi</taxon>
        <taxon>Cypriniformes</taxon>
        <taxon>Cyprinidae</taxon>
        <taxon>Labeoninae</taxon>
        <taxon>Labeonini</taxon>
        <taxon>Labeo</taxon>
    </lineage>
</organism>
<accession>A0ABQ8M7A9</accession>
<name>A0ABQ8M7A9_LABRO</name>
<evidence type="ECO:0000313" key="3">
    <source>
        <dbReference type="Proteomes" id="UP000830375"/>
    </source>
</evidence>
<sequence length="102" mass="11670">MYPEYNFGPLRVEFTTAQVIPYFSSKLHGIYDRANSTVCDQGVTHCRYKRTNQKHPHSRNAFGILPPSDSPPASAPQDQPLTQYNTVPFLIEHIYHVYSISD</sequence>
<evidence type="ECO:0000313" key="2">
    <source>
        <dbReference type="EMBL" id="KAI2658456.1"/>
    </source>
</evidence>
<dbReference type="EMBL" id="JACTAM010000012">
    <property type="protein sequence ID" value="KAI2658456.1"/>
    <property type="molecule type" value="Genomic_DNA"/>
</dbReference>
<proteinExistence type="predicted"/>
<keyword evidence="3" id="KW-1185">Reference proteome</keyword>
<feature type="region of interest" description="Disordered" evidence="1">
    <location>
        <begin position="51"/>
        <end position="79"/>
    </location>
</feature>
<evidence type="ECO:0000256" key="1">
    <source>
        <dbReference type="SAM" id="MobiDB-lite"/>
    </source>
</evidence>
<gene>
    <name evidence="2" type="ORF">H4Q32_016533</name>
</gene>
<comment type="caution">
    <text evidence="2">The sequence shown here is derived from an EMBL/GenBank/DDBJ whole genome shotgun (WGS) entry which is preliminary data.</text>
</comment>
<reference evidence="2 3" key="1">
    <citation type="submission" date="2022-01" db="EMBL/GenBank/DDBJ databases">
        <title>A high-quality chromosome-level genome assembly of rohu carp, Labeo rohita.</title>
        <authorList>
            <person name="Arick M.A. II"/>
            <person name="Hsu C.-Y."/>
            <person name="Magbanua Z."/>
            <person name="Pechanova O."/>
            <person name="Grover C."/>
            <person name="Miller E."/>
            <person name="Thrash A."/>
            <person name="Ezzel L."/>
            <person name="Alam S."/>
            <person name="Benzie J."/>
            <person name="Hamilton M."/>
            <person name="Karsi A."/>
            <person name="Lawrence M.L."/>
            <person name="Peterson D.G."/>
        </authorList>
    </citation>
    <scope>NUCLEOTIDE SEQUENCE [LARGE SCALE GENOMIC DNA]</scope>
    <source>
        <strain evidence="3">BAU-BD-2019</strain>
        <tissue evidence="2">Blood</tissue>
    </source>
</reference>
<dbReference type="Proteomes" id="UP000830375">
    <property type="component" value="Unassembled WGS sequence"/>
</dbReference>